<evidence type="ECO:0000256" key="3">
    <source>
        <dbReference type="ARBA" id="ARBA00022650"/>
    </source>
</evidence>
<keyword evidence="3 7" id="KW-0641">Proline biosynthesis</keyword>
<comment type="similarity">
    <text evidence="7">Belongs to the gamma-glutamyl phosphate reductase family.</text>
</comment>
<dbReference type="PANTHER" id="PTHR11063">
    <property type="entry name" value="GLUTAMATE SEMIALDEHYDE DEHYDROGENASE"/>
    <property type="match status" value="1"/>
</dbReference>
<dbReference type="InterPro" id="IPR016162">
    <property type="entry name" value="Ald_DH_N"/>
</dbReference>
<protein>
    <recommendedName>
        <fullName evidence="7">Gamma-glutamyl phosphate reductase</fullName>
        <shortName evidence="7">GPR</shortName>
        <ecNumber evidence="7">1.2.1.41</ecNumber>
    </recommendedName>
    <alternativeName>
        <fullName evidence="7">Glutamate-5-semialdehyde dehydrogenase</fullName>
    </alternativeName>
    <alternativeName>
        <fullName evidence="7">Glutamyl-gamma-semialdehyde dehydrogenase</fullName>
        <shortName evidence="7">GSA dehydrogenase</shortName>
    </alternativeName>
</protein>
<comment type="function">
    <text evidence="7">Catalyzes the NADPH-dependent reduction of L-glutamate 5-phosphate into L-glutamate 5-semialdehyde and phosphate. The product spontaneously undergoes cyclization to form 1-pyrroline-5-carboxylate.</text>
</comment>
<dbReference type="AlphaFoldDB" id="A0A2T5G0U4"/>
<evidence type="ECO:0000256" key="7">
    <source>
        <dbReference type="HAMAP-Rule" id="MF_00412"/>
    </source>
</evidence>
<evidence type="ECO:0000313" key="10">
    <source>
        <dbReference type="Proteomes" id="UP000244162"/>
    </source>
</evidence>
<evidence type="ECO:0000256" key="2">
    <source>
        <dbReference type="ARBA" id="ARBA00022605"/>
    </source>
</evidence>
<dbReference type="Gene3D" id="3.40.605.10">
    <property type="entry name" value="Aldehyde Dehydrogenase, Chain A, domain 1"/>
    <property type="match status" value="1"/>
</dbReference>
<dbReference type="InterPro" id="IPR020593">
    <property type="entry name" value="G-glutamylP_reductase_CS"/>
</dbReference>
<dbReference type="GO" id="GO:0050661">
    <property type="term" value="F:NADP binding"/>
    <property type="evidence" value="ECO:0007669"/>
    <property type="project" value="InterPro"/>
</dbReference>
<evidence type="ECO:0000256" key="5">
    <source>
        <dbReference type="ARBA" id="ARBA00023002"/>
    </source>
</evidence>
<evidence type="ECO:0000256" key="6">
    <source>
        <dbReference type="ARBA" id="ARBA00049024"/>
    </source>
</evidence>
<dbReference type="Proteomes" id="UP000244162">
    <property type="component" value="Unassembled WGS sequence"/>
</dbReference>
<keyword evidence="10" id="KW-1185">Reference proteome</keyword>
<dbReference type="HAMAP" id="MF_00412">
    <property type="entry name" value="ProA"/>
    <property type="match status" value="1"/>
</dbReference>
<dbReference type="PANTHER" id="PTHR11063:SF8">
    <property type="entry name" value="DELTA-1-PYRROLINE-5-CARBOXYLATE SYNTHASE"/>
    <property type="match status" value="1"/>
</dbReference>
<evidence type="ECO:0000313" key="9">
    <source>
        <dbReference type="EMBL" id="PTQ12767.1"/>
    </source>
</evidence>
<evidence type="ECO:0000259" key="8">
    <source>
        <dbReference type="Pfam" id="PF00171"/>
    </source>
</evidence>
<dbReference type="EMBL" id="NWBU01000004">
    <property type="protein sequence ID" value="PTQ12767.1"/>
    <property type="molecule type" value="Genomic_DNA"/>
</dbReference>
<comment type="pathway">
    <text evidence="1 7">Amino-acid biosynthesis; L-proline biosynthesis; L-glutamate 5-semialdehyde from L-glutamate: step 2/2.</text>
</comment>
<keyword evidence="2 7" id="KW-0028">Amino-acid biosynthesis</keyword>
<feature type="domain" description="Aldehyde dehydrogenase" evidence="8">
    <location>
        <begin position="14"/>
        <end position="271"/>
    </location>
</feature>
<keyword evidence="4 7" id="KW-0521">NADP</keyword>
<reference evidence="9 10" key="1">
    <citation type="submission" date="2017-09" db="EMBL/GenBank/DDBJ databases">
        <title>Sphingomonas panjinensis sp.nov., isolated from oil-contaminated soil.</title>
        <authorList>
            <person name="Wang L."/>
            <person name="Chen L."/>
        </authorList>
    </citation>
    <scope>NUCLEOTIDE SEQUENCE [LARGE SCALE GENOMIC DNA]</scope>
    <source>
        <strain evidence="9 10">FW-11</strain>
    </source>
</reference>
<dbReference type="PROSITE" id="PS01223">
    <property type="entry name" value="PROA"/>
    <property type="match status" value="1"/>
</dbReference>
<sequence length="417" mass="43467">MTDAAALIAEMGLRARNAASLLARTPSTDKAAALRAAAATIRARSADILAANAQDMARGAANGLSPAMLDRLKLDPARLEGIAAGLESVAALPDPVGETIDEIERPNGLVLRRVRVPLGVVGIIYESRPNVTADAGALSLMSGNAAILRGGSEAIESSRAIHAALIEGLRAAGLPEDAIQLVPTTDRAAVGAMLKAAGLIDIIVPRGGKSLVARVQEEARVPVLAHLDGINHVYVDAAADPDKAVAIALNAKMRRTGVCGAMETLLIDRAYPDPAPILAGLAEARCELRGTAEIRTIEPRALPADEEDWDTEYLDGICSVALVDGVEDAMAHIARHGSHHTDSIVTEDSATAERFLAEVDSAIVMWNASTQFADGGEFGLGAEIGISTGRLHARGPVALEGLTTYKWQVRGTGQTRP</sequence>
<dbReference type="NCBIfam" id="NF001221">
    <property type="entry name" value="PRK00197.1"/>
    <property type="match status" value="1"/>
</dbReference>
<evidence type="ECO:0000256" key="1">
    <source>
        <dbReference type="ARBA" id="ARBA00004985"/>
    </source>
</evidence>
<dbReference type="InterPro" id="IPR000965">
    <property type="entry name" value="GPR_dom"/>
</dbReference>
<dbReference type="InterPro" id="IPR016161">
    <property type="entry name" value="Ald_DH/histidinol_DH"/>
</dbReference>
<evidence type="ECO:0000256" key="4">
    <source>
        <dbReference type="ARBA" id="ARBA00022857"/>
    </source>
</evidence>
<dbReference type="PIRSF" id="PIRSF000151">
    <property type="entry name" value="GPR"/>
    <property type="match status" value="1"/>
</dbReference>
<dbReference type="RefSeq" id="WP_107966005.1">
    <property type="nucleotide sequence ID" value="NZ_NWBU01000004.1"/>
</dbReference>
<dbReference type="InterPro" id="IPR016163">
    <property type="entry name" value="Ald_DH_C"/>
</dbReference>
<dbReference type="InterPro" id="IPR012134">
    <property type="entry name" value="Glu-5-SA_DH"/>
</dbReference>
<accession>A0A2T5G0U4</accession>
<dbReference type="CDD" id="cd07079">
    <property type="entry name" value="ALDH_F18-19_ProA-GPR"/>
    <property type="match status" value="1"/>
</dbReference>
<dbReference type="GO" id="GO:0005737">
    <property type="term" value="C:cytoplasm"/>
    <property type="evidence" value="ECO:0007669"/>
    <property type="project" value="UniProtKB-SubCell"/>
</dbReference>
<dbReference type="GO" id="GO:0004350">
    <property type="term" value="F:glutamate-5-semialdehyde dehydrogenase activity"/>
    <property type="evidence" value="ECO:0007669"/>
    <property type="project" value="UniProtKB-UniRule"/>
</dbReference>
<keyword evidence="7" id="KW-0963">Cytoplasm</keyword>
<dbReference type="NCBIfam" id="TIGR00407">
    <property type="entry name" value="proA"/>
    <property type="match status" value="1"/>
</dbReference>
<organism evidence="9 10">
    <name type="scientific">Sphingomonas oleivorans</name>
    <dbReference type="NCBI Taxonomy" id="1735121"/>
    <lineage>
        <taxon>Bacteria</taxon>
        <taxon>Pseudomonadati</taxon>
        <taxon>Pseudomonadota</taxon>
        <taxon>Alphaproteobacteria</taxon>
        <taxon>Sphingomonadales</taxon>
        <taxon>Sphingomonadaceae</taxon>
        <taxon>Sphingomonas</taxon>
    </lineage>
</organism>
<comment type="caution">
    <text evidence="9">The sequence shown here is derived from an EMBL/GenBank/DDBJ whole genome shotgun (WGS) entry which is preliminary data.</text>
</comment>
<name>A0A2T5G0U4_9SPHN</name>
<dbReference type="Gene3D" id="3.40.309.10">
    <property type="entry name" value="Aldehyde Dehydrogenase, Chain A, domain 2"/>
    <property type="match status" value="1"/>
</dbReference>
<dbReference type="OrthoDB" id="9809970at2"/>
<dbReference type="InterPro" id="IPR015590">
    <property type="entry name" value="Aldehyde_DH_dom"/>
</dbReference>
<dbReference type="SUPFAM" id="SSF53720">
    <property type="entry name" value="ALDH-like"/>
    <property type="match status" value="1"/>
</dbReference>
<proteinExistence type="inferred from homology"/>
<keyword evidence="5 7" id="KW-0560">Oxidoreductase</keyword>
<dbReference type="GO" id="GO:0055129">
    <property type="term" value="P:L-proline biosynthetic process"/>
    <property type="evidence" value="ECO:0007669"/>
    <property type="project" value="UniProtKB-UniRule"/>
</dbReference>
<dbReference type="Pfam" id="PF00171">
    <property type="entry name" value="Aldedh"/>
    <property type="match status" value="1"/>
</dbReference>
<gene>
    <name evidence="7" type="primary">proA</name>
    <name evidence="9" type="ORF">CLG96_01020</name>
</gene>
<comment type="catalytic activity">
    <reaction evidence="6 7">
        <text>L-glutamate 5-semialdehyde + phosphate + NADP(+) = L-glutamyl 5-phosphate + NADPH + H(+)</text>
        <dbReference type="Rhea" id="RHEA:19541"/>
        <dbReference type="ChEBI" id="CHEBI:15378"/>
        <dbReference type="ChEBI" id="CHEBI:43474"/>
        <dbReference type="ChEBI" id="CHEBI:57783"/>
        <dbReference type="ChEBI" id="CHEBI:58066"/>
        <dbReference type="ChEBI" id="CHEBI:58274"/>
        <dbReference type="ChEBI" id="CHEBI:58349"/>
        <dbReference type="EC" id="1.2.1.41"/>
    </reaction>
</comment>
<dbReference type="UniPathway" id="UPA00098">
    <property type="reaction ID" value="UER00360"/>
</dbReference>
<dbReference type="EC" id="1.2.1.41" evidence="7"/>
<comment type="subcellular location">
    <subcellularLocation>
        <location evidence="7">Cytoplasm</location>
    </subcellularLocation>
</comment>